<protein>
    <submittedName>
        <fullName evidence="1">Uncharacterized protein</fullName>
    </submittedName>
</protein>
<evidence type="ECO:0000313" key="2">
    <source>
        <dbReference type="Proteomes" id="UP001346869"/>
    </source>
</evidence>
<name>A0AAN7X4D6_ELEMC</name>
<dbReference type="EMBL" id="JAUZQC010000020">
    <property type="protein sequence ID" value="KAK5852670.1"/>
    <property type="molecule type" value="Genomic_DNA"/>
</dbReference>
<evidence type="ECO:0000313" key="1">
    <source>
        <dbReference type="EMBL" id="KAK5852670.1"/>
    </source>
</evidence>
<reference evidence="1 2" key="2">
    <citation type="journal article" date="2023" name="Mol. Biol. Evol.">
        <title>Genomics of Secondarily Temperate Adaptation in the Only Non-Antarctic Icefish.</title>
        <authorList>
            <person name="Rivera-Colon A.G."/>
            <person name="Rayamajhi N."/>
            <person name="Minhas B.F."/>
            <person name="Madrigal G."/>
            <person name="Bilyk K.T."/>
            <person name="Yoon V."/>
            <person name="Hune M."/>
            <person name="Gregory S."/>
            <person name="Cheng C.H.C."/>
            <person name="Catchen J.M."/>
        </authorList>
    </citation>
    <scope>NUCLEOTIDE SEQUENCE [LARGE SCALE GENOMIC DNA]</scope>
    <source>
        <strain evidence="1">JMC-PN-2008</strain>
    </source>
</reference>
<gene>
    <name evidence="1" type="ORF">PBY51_006520</name>
</gene>
<dbReference type="Proteomes" id="UP001346869">
    <property type="component" value="Unassembled WGS sequence"/>
</dbReference>
<reference evidence="1 2" key="1">
    <citation type="journal article" date="2023" name="Genes (Basel)">
        <title>Chromosome-Level Genome Assembly and Circadian Gene Repertoire of the Patagonia Blennie Eleginops maclovinus-The Closest Ancestral Proxy of Antarctic Cryonotothenioids.</title>
        <authorList>
            <person name="Cheng C.C."/>
            <person name="Rivera-Colon A.G."/>
            <person name="Minhas B.F."/>
            <person name="Wilson L."/>
            <person name="Rayamajhi N."/>
            <person name="Vargas-Chacoff L."/>
            <person name="Catchen J.M."/>
        </authorList>
    </citation>
    <scope>NUCLEOTIDE SEQUENCE [LARGE SCALE GENOMIC DNA]</scope>
    <source>
        <strain evidence="1">JMC-PN-2008</strain>
    </source>
</reference>
<accession>A0AAN7X4D6</accession>
<proteinExistence type="predicted"/>
<sequence>MERRIFEEKRRHIKRRKTTFIEGKKSLLKMSGETFEASTHGERWKQIKVEQISKMRRKIMSKNEDLRKRRNNSNVISLFTLDRSYFSLCYSEVVPLTSL</sequence>
<keyword evidence="2" id="KW-1185">Reference proteome</keyword>
<comment type="caution">
    <text evidence="1">The sequence shown here is derived from an EMBL/GenBank/DDBJ whole genome shotgun (WGS) entry which is preliminary data.</text>
</comment>
<dbReference type="AlphaFoldDB" id="A0AAN7X4D6"/>
<organism evidence="1 2">
    <name type="scientific">Eleginops maclovinus</name>
    <name type="common">Patagonian blennie</name>
    <name type="synonym">Eleginus maclovinus</name>
    <dbReference type="NCBI Taxonomy" id="56733"/>
    <lineage>
        <taxon>Eukaryota</taxon>
        <taxon>Metazoa</taxon>
        <taxon>Chordata</taxon>
        <taxon>Craniata</taxon>
        <taxon>Vertebrata</taxon>
        <taxon>Euteleostomi</taxon>
        <taxon>Actinopterygii</taxon>
        <taxon>Neopterygii</taxon>
        <taxon>Teleostei</taxon>
        <taxon>Neoteleostei</taxon>
        <taxon>Acanthomorphata</taxon>
        <taxon>Eupercaria</taxon>
        <taxon>Perciformes</taxon>
        <taxon>Notothenioidei</taxon>
        <taxon>Eleginopidae</taxon>
        <taxon>Eleginops</taxon>
    </lineage>
</organism>